<evidence type="ECO:0000256" key="5">
    <source>
        <dbReference type="ARBA" id="ARBA00022771"/>
    </source>
</evidence>
<dbReference type="GO" id="GO:0003684">
    <property type="term" value="F:damaged DNA binding"/>
    <property type="evidence" value="ECO:0007669"/>
    <property type="project" value="InterPro"/>
</dbReference>
<accession>A0A4V2EY08</accession>
<dbReference type="PROSITE" id="PS51066">
    <property type="entry name" value="ZF_FPG_2"/>
    <property type="match status" value="1"/>
</dbReference>
<evidence type="ECO:0000259" key="15">
    <source>
        <dbReference type="PROSITE" id="PS51068"/>
    </source>
</evidence>
<dbReference type="EC" id="4.2.99.18" evidence="2"/>
<dbReference type="SUPFAM" id="SSF81624">
    <property type="entry name" value="N-terminal domain of MutM-like DNA repair proteins"/>
    <property type="match status" value="1"/>
</dbReference>
<keyword evidence="10" id="KW-0456">Lyase</keyword>
<evidence type="ECO:0000256" key="2">
    <source>
        <dbReference type="ARBA" id="ARBA00012720"/>
    </source>
</evidence>
<evidence type="ECO:0000256" key="1">
    <source>
        <dbReference type="ARBA" id="ARBA00009409"/>
    </source>
</evidence>
<dbReference type="InterPro" id="IPR012319">
    <property type="entry name" value="FPG_cat"/>
</dbReference>
<dbReference type="Gene3D" id="3.20.190.10">
    <property type="entry name" value="MutM-like, N-terminal"/>
    <property type="match status" value="1"/>
</dbReference>
<keyword evidence="8" id="KW-0238">DNA-binding</keyword>
<dbReference type="SMART" id="SM00898">
    <property type="entry name" value="Fapy_DNA_glyco"/>
    <property type="match status" value="1"/>
</dbReference>
<gene>
    <name evidence="16" type="ORF">EV386_1638</name>
</gene>
<keyword evidence="4" id="KW-0227">DNA damage</keyword>
<dbReference type="GO" id="GO:0000703">
    <property type="term" value="F:oxidized pyrimidine nucleobase lesion DNA N-glycosylase activity"/>
    <property type="evidence" value="ECO:0007669"/>
    <property type="project" value="TreeGrafter"/>
</dbReference>
<keyword evidence="5 13" id="KW-0863">Zinc-finger</keyword>
<keyword evidence="3" id="KW-0479">Metal-binding</keyword>
<evidence type="ECO:0000256" key="10">
    <source>
        <dbReference type="ARBA" id="ARBA00023239"/>
    </source>
</evidence>
<dbReference type="SUPFAM" id="SSF57716">
    <property type="entry name" value="Glucocorticoid receptor-like (DNA-binding domain)"/>
    <property type="match status" value="1"/>
</dbReference>
<dbReference type="InterPro" id="IPR010979">
    <property type="entry name" value="Ribosomal_uS13-like_H2TH"/>
</dbReference>
<comment type="caution">
    <text evidence="16">The sequence shown here is derived from an EMBL/GenBank/DDBJ whole genome shotgun (WGS) entry which is preliminary data.</text>
</comment>
<keyword evidence="11" id="KW-0511">Multifunctional enzyme</keyword>
<evidence type="ECO:0000256" key="6">
    <source>
        <dbReference type="ARBA" id="ARBA00022801"/>
    </source>
</evidence>
<keyword evidence="16" id="KW-0540">Nuclease</keyword>
<evidence type="ECO:0000259" key="14">
    <source>
        <dbReference type="PROSITE" id="PS51066"/>
    </source>
</evidence>
<evidence type="ECO:0000256" key="9">
    <source>
        <dbReference type="ARBA" id="ARBA00023204"/>
    </source>
</evidence>
<organism evidence="16 17">
    <name type="scientific">Xylanimonas ulmi</name>
    <dbReference type="NCBI Taxonomy" id="228973"/>
    <lineage>
        <taxon>Bacteria</taxon>
        <taxon>Bacillati</taxon>
        <taxon>Actinomycetota</taxon>
        <taxon>Actinomycetes</taxon>
        <taxon>Micrococcales</taxon>
        <taxon>Promicromonosporaceae</taxon>
        <taxon>Xylanimonas</taxon>
    </lineage>
</organism>
<evidence type="ECO:0000256" key="4">
    <source>
        <dbReference type="ARBA" id="ARBA00022763"/>
    </source>
</evidence>
<dbReference type="GO" id="GO:0140078">
    <property type="term" value="F:class I DNA-(apurinic or apyrimidinic site) endonuclease activity"/>
    <property type="evidence" value="ECO:0007669"/>
    <property type="project" value="UniProtKB-EC"/>
</dbReference>
<keyword evidence="16" id="KW-0255">Endonuclease</keyword>
<dbReference type="Proteomes" id="UP000293852">
    <property type="component" value="Unassembled WGS sequence"/>
</dbReference>
<keyword evidence="6" id="KW-0378">Hydrolase</keyword>
<dbReference type="SMART" id="SM01232">
    <property type="entry name" value="H2TH"/>
    <property type="match status" value="1"/>
</dbReference>
<dbReference type="PANTHER" id="PTHR42697:SF1">
    <property type="entry name" value="ENDONUCLEASE 8"/>
    <property type="match status" value="1"/>
</dbReference>
<dbReference type="EMBL" id="SGWX01000001">
    <property type="protein sequence ID" value="RZS61340.1"/>
    <property type="molecule type" value="Genomic_DNA"/>
</dbReference>
<evidence type="ECO:0000313" key="16">
    <source>
        <dbReference type="EMBL" id="RZS61340.1"/>
    </source>
</evidence>
<dbReference type="PROSITE" id="PS51068">
    <property type="entry name" value="FPG_CAT"/>
    <property type="match status" value="1"/>
</dbReference>
<keyword evidence="12" id="KW-0326">Glycosidase</keyword>
<dbReference type="GO" id="GO:0006284">
    <property type="term" value="P:base-excision repair"/>
    <property type="evidence" value="ECO:0007669"/>
    <property type="project" value="InterPro"/>
</dbReference>
<evidence type="ECO:0000256" key="3">
    <source>
        <dbReference type="ARBA" id="ARBA00022723"/>
    </source>
</evidence>
<dbReference type="PANTHER" id="PTHR42697">
    <property type="entry name" value="ENDONUCLEASE 8"/>
    <property type="match status" value="1"/>
</dbReference>
<evidence type="ECO:0000313" key="17">
    <source>
        <dbReference type="Proteomes" id="UP000293852"/>
    </source>
</evidence>
<dbReference type="InterPro" id="IPR035937">
    <property type="entry name" value="FPG_N"/>
</dbReference>
<evidence type="ECO:0000256" key="11">
    <source>
        <dbReference type="ARBA" id="ARBA00023268"/>
    </source>
</evidence>
<dbReference type="AlphaFoldDB" id="A0A4V2EY08"/>
<keyword evidence="9" id="KW-0234">DNA repair</keyword>
<comment type="similarity">
    <text evidence="1">Belongs to the FPG family.</text>
</comment>
<dbReference type="InterPro" id="IPR000214">
    <property type="entry name" value="Znf_DNA_glyclase/AP_lyase"/>
</dbReference>
<reference evidence="16 17" key="1">
    <citation type="submission" date="2019-02" db="EMBL/GenBank/DDBJ databases">
        <title>Sequencing the genomes of 1000 actinobacteria strains.</title>
        <authorList>
            <person name="Klenk H.-P."/>
        </authorList>
    </citation>
    <scope>NUCLEOTIDE SEQUENCE [LARGE SCALE GENOMIC DNA]</scope>
    <source>
        <strain evidence="16 17">DSM 16932</strain>
    </source>
</reference>
<evidence type="ECO:0000256" key="13">
    <source>
        <dbReference type="PROSITE-ProRule" id="PRU00391"/>
    </source>
</evidence>
<feature type="domain" description="Formamidopyrimidine-DNA glycosylase catalytic" evidence="15">
    <location>
        <begin position="1"/>
        <end position="136"/>
    </location>
</feature>
<keyword evidence="17" id="KW-1185">Reference proteome</keyword>
<evidence type="ECO:0000256" key="12">
    <source>
        <dbReference type="ARBA" id="ARBA00023295"/>
    </source>
</evidence>
<dbReference type="GO" id="GO:0008270">
    <property type="term" value="F:zinc ion binding"/>
    <property type="evidence" value="ECO:0007669"/>
    <property type="project" value="UniProtKB-KW"/>
</dbReference>
<name>A0A4V2EY08_9MICO</name>
<evidence type="ECO:0000256" key="7">
    <source>
        <dbReference type="ARBA" id="ARBA00022833"/>
    </source>
</evidence>
<proteinExistence type="inferred from homology"/>
<feature type="domain" description="FPG-type" evidence="14">
    <location>
        <begin position="271"/>
        <end position="316"/>
    </location>
</feature>
<dbReference type="Gene3D" id="1.10.8.50">
    <property type="match status" value="1"/>
</dbReference>
<evidence type="ECO:0000256" key="8">
    <source>
        <dbReference type="ARBA" id="ARBA00023125"/>
    </source>
</evidence>
<sequence>MLRLTAERLGAALAGSPLVRAELRWPSLAGADLVGATLREAVAYGKHLLLRFDDAPAPAATDPAVADPTVADPAVADPAVADPAVADPAVTARPRAAPLPDAEPPSGLTLHAHLRMDGSWDVRRTGSREAAGRSAAVRAVLATDTWTCLGWRLGMLDLVRTRDEGALVGHLGPDVLSPGFATGDGVVIGARGLAVEPGRAVCAALLDQRAVAGLGTIWMAETLFAERLWPWTRVGDLDEAGRVRLLRTAARLIGGSVTVGRRSGLGAVERRVHGRHHRPCARCGTPIALGSTTGPEVRPDQGAFERVVYWCPSCQRPR</sequence>
<keyword evidence="7" id="KW-0862">Zinc</keyword>
<dbReference type="InterPro" id="IPR015886">
    <property type="entry name" value="H2TH_FPG"/>
</dbReference>
<protein>
    <recommendedName>
        <fullName evidence="2">DNA-(apurinic or apyrimidinic site) lyase</fullName>
        <ecNumber evidence="2">4.2.99.18</ecNumber>
    </recommendedName>
</protein>
<dbReference type="SUPFAM" id="SSF46946">
    <property type="entry name" value="S13-like H2TH domain"/>
    <property type="match status" value="1"/>
</dbReference>